<keyword evidence="1" id="KW-0812">Transmembrane</keyword>
<feature type="transmembrane region" description="Helical" evidence="1">
    <location>
        <begin position="32"/>
        <end position="51"/>
    </location>
</feature>
<dbReference type="RefSeq" id="WP_151700907.1">
    <property type="nucleotide sequence ID" value="NZ_CP031223.1"/>
</dbReference>
<feature type="transmembrane region" description="Helical" evidence="1">
    <location>
        <begin position="91"/>
        <end position="110"/>
    </location>
</feature>
<organism evidence="2 3">
    <name type="scientific">Psychrobacillus glaciei</name>
    <dbReference type="NCBI Taxonomy" id="2283160"/>
    <lineage>
        <taxon>Bacteria</taxon>
        <taxon>Bacillati</taxon>
        <taxon>Bacillota</taxon>
        <taxon>Bacilli</taxon>
        <taxon>Bacillales</taxon>
        <taxon>Bacillaceae</taxon>
        <taxon>Psychrobacillus</taxon>
    </lineage>
</organism>
<sequence>MKILWLILSLVPVAFFFHFYEYGQHIKGEEASFLFLGLVLFVVIIGSLSVYIKIKYVIWVNIIAGLLSIFLAMYFIPNDGSWFKPVSRDVAVILVAGVQLIGQLLVRGFLRISILSLKAILKVKKPKID</sequence>
<evidence type="ECO:0000313" key="2">
    <source>
        <dbReference type="EMBL" id="QFG00015.1"/>
    </source>
</evidence>
<evidence type="ECO:0000313" key="3">
    <source>
        <dbReference type="Proteomes" id="UP000325517"/>
    </source>
</evidence>
<keyword evidence="3" id="KW-1185">Reference proteome</keyword>
<gene>
    <name evidence="2" type="ORF">PB01_14925</name>
</gene>
<name>A0A5J6SSZ0_9BACI</name>
<protein>
    <submittedName>
        <fullName evidence="2">Uncharacterized protein</fullName>
    </submittedName>
</protein>
<dbReference type="EMBL" id="CP031223">
    <property type="protein sequence ID" value="QFG00015.1"/>
    <property type="molecule type" value="Genomic_DNA"/>
</dbReference>
<proteinExistence type="predicted"/>
<keyword evidence="1" id="KW-0472">Membrane</keyword>
<dbReference type="OrthoDB" id="2912488at2"/>
<dbReference type="KEGG" id="psyo:PB01_14925"/>
<evidence type="ECO:0000256" key="1">
    <source>
        <dbReference type="SAM" id="Phobius"/>
    </source>
</evidence>
<dbReference type="AlphaFoldDB" id="A0A5J6SSZ0"/>
<keyword evidence="1" id="KW-1133">Transmembrane helix</keyword>
<accession>A0A5J6SSZ0</accession>
<feature type="transmembrane region" description="Helical" evidence="1">
    <location>
        <begin position="58"/>
        <end position="76"/>
    </location>
</feature>
<dbReference type="Proteomes" id="UP000325517">
    <property type="component" value="Chromosome"/>
</dbReference>
<reference evidence="2 3" key="1">
    <citation type="submission" date="2018-07" db="EMBL/GenBank/DDBJ databases">
        <title>Complete genome sequence of Psychrobacillus sp. PB01, isolated from iceberg, and comparative genome analysis of Psychrobacillus strains.</title>
        <authorList>
            <person name="Lee P.C."/>
        </authorList>
    </citation>
    <scope>NUCLEOTIDE SEQUENCE [LARGE SCALE GENOMIC DNA]</scope>
    <source>
        <strain evidence="2 3">PB01</strain>
    </source>
</reference>